<feature type="modified residue" description="4-aspartylphosphate" evidence="1">
    <location>
        <position position="52"/>
    </location>
</feature>
<evidence type="ECO:0000259" key="2">
    <source>
        <dbReference type="PROSITE" id="PS50110"/>
    </source>
</evidence>
<dbReference type="InterPro" id="IPR037522">
    <property type="entry name" value="HD_GYP_dom"/>
</dbReference>
<dbReference type="Proteomes" id="UP000199675">
    <property type="component" value="Unassembled WGS sequence"/>
</dbReference>
<reference evidence="5 6" key="1">
    <citation type="submission" date="2016-10" db="EMBL/GenBank/DDBJ databases">
        <authorList>
            <person name="de Groot N.N."/>
        </authorList>
    </citation>
    <scope>NUCLEOTIDE SEQUENCE [LARGE SCALE GENOMIC DNA]</scope>
    <source>
        <strain evidence="5 6">CGMCC 1.7059</strain>
    </source>
</reference>
<dbReference type="CDD" id="cd00077">
    <property type="entry name" value="HDc"/>
    <property type="match status" value="1"/>
</dbReference>
<dbReference type="GO" id="GO:0008081">
    <property type="term" value="F:phosphoric diester hydrolase activity"/>
    <property type="evidence" value="ECO:0007669"/>
    <property type="project" value="UniProtKB-ARBA"/>
</dbReference>
<dbReference type="Gene3D" id="3.40.50.2300">
    <property type="match status" value="1"/>
</dbReference>
<dbReference type="Pfam" id="PF00072">
    <property type="entry name" value="Response_reg"/>
    <property type="match status" value="1"/>
</dbReference>
<dbReference type="STRING" id="488533.SAMN04487960_106286"/>
<feature type="domain" description="HD-GYP" evidence="4">
    <location>
        <begin position="127"/>
        <end position="324"/>
    </location>
</feature>
<dbReference type="PROSITE" id="PS50110">
    <property type="entry name" value="RESPONSE_REGULATORY"/>
    <property type="match status" value="1"/>
</dbReference>
<dbReference type="GO" id="GO:0000160">
    <property type="term" value="P:phosphorelay signal transduction system"/>
    <property type="evidence" value="ECO:0007669"/>
    <property type="project" value="InterPro"/>
</dbReference>
<gene>
    <name evidence="5" type="ORF">SAMN04487960_106286</name>
</gene>
<dbReference type="EMBL" id="FNNE01000006">
    <property type="protein sequence ID" value="SDX15517.1"/>
    <property type="molecule type" value="Genomic_DNA"/>
</dbReference>
<evidence type="ECO:0000256" key="1">
    <source>
        <dbReference type="PROSITE-ProRule" id="PRU00169"/>
    </source>
</evidence>
<dbReference type="Gene3D" id="1.10.3210.10">
    <property type="entry name" value="Hypothetical protein af1432"/>
    <property type="match status" value="1"/>
</dbReference>
<evidence type="ECO:0000313" key="5">
    <source>
        <dbReference type="EMBL" id="SDX15517.1"/>
    </source>
</evidence>
<feature type="domain" description="HD" evidence="3">
    <location>
        <begin position="149"/>
        <end position="273"/>
    </location>
</feature>
<dbReference type="Pfam" id="PF13487">
    <property type="entry name" value="HD_5"/>
    <property type="match status" value="1"/>
</dbReference>
<dbReference type="RefSeq" id="WP_091814077.1">
    <property type="nucleotide sequence ID" value="NZ_FNNE01000006.1"/>
</dbReference>
<dbReference type="InterPro" id="IPR006674">
    <property type="entry name" value="HD_domain"/>
</dbReference>
<dbReference type="InterPro" id="IPR052020">
    <property type="entry name" value="Cyclic_di-GMP/3'3'-cGAMP_PDE"/>
</dbReference>
<dbReference type="InterPro" id="IPR001789">
    <property type="entry name" value="Sig_transdc_resp-reg_receiver"/>
</dbReference>
<keyword evidence="6" id="KW-1185">Reference proteome</keyword>
<dbReference type="SMART" id="SM00448">
    <property type="entry name" value="REC"/>
    <property type="match status" value="1"/>
</dbReference>
<dbReference type="SUPFAM" id="SSF52172">
    <property type="entry name" value="CheY-like"/>
    <property type="match status" value="1"/>
</dbReference>
<dbReference type="InterPro" id="IPR003607">
    <property type="entry name" value="HD/PDEase_dom"/>
</dbReference>
<dbReference type="OrthoDB" id="9802066at2"/>
<evidence type="ECO:0000313" key="6">
    <source>
        <dbReference type="Proteomes" id="UP000199675"/>
    </source>
</evidence>
<protein>
    <submittedName>
        <fullName evidence="5">Putative two-component system response regulator</fullName>
    </submittedName>
</protein>
<dbReference type="PROSITE" id="PS51831">
    <property type="entry name" value="HD"/>
    <property type="match status" value="1"/>
</dbReference>
<organism evidence="5 6">
    <name type="scientific">Marinobacter mobilis</name>
    <dbReference type="NCBI Taxonomy" id="488533"/>
    <lineage>
        <taxon>Bacteria</taxon>
        <taxon>Pseudomonadati</taxon>
        <taxon>Pseudomonadota</taxon>
        <taxon>Gammaproteobacteria</taxon>
        <taxon>Pseudomonadales</taxon>
        <taxon>Marinobacteraceae</taxon>
        <taxon>Marinobacter</taxon>
    </lineage>
</organism>
<dbReference type="PANTHER" id="PTHR45228:SF5">
    <property type="entry name" value="CYCLIC DI-GMP PHOSPHODIESTERASE VC_1348-RELATED"/>
    <property type="match status" value="1"/>
</dbReference>
<sequence length="339" mass="38468">MKAKILIVDDEPNNLEVLNQILKQDYELLFALNGEVAKEAAIRHHPHLILLDVSMPLISGFDVCRWLKQHPVTKHIPVIFVTARTRAEDEVKGFTLGAVDYIHKPFSAPIVQRRVETHLRLVHQDELQRSYKETVYMLGRAGHYNDTDTGVHIWRMAEYSRHIALAMGWDKKRSELLELAAPLHDTGKIGIPDSILKAPRKLTEQEWVIMKTHTEIGNDILSNGKSELMMMAAEIAWCHHEKWDGTGYPRGLVGNDIPQSAQIVAVADVFDALSMKRSYKGAWPTDDCIRFIEDQSGQHFNPAVVDAFLTKVPDILAALHYWEANPVTTLNDRHPPSDD</sequence>
<accession>A0A1H2ZDW2</accession>
<dbReference type="SUPFAM" id="SSF109604">
    <property type="entry name" value="HD-domain/PDEase-like"/>
    <property type="match status" value="1"/>
</dbReference>
<feature type="domain" description="Response regulatory" evidence="2">
    <location>
        <begin position="4"/>
        <end position="119"/>
    </location>
</feature>
<evidence type="ECO:0000259" key="3">
    <source>
        <dbReference type="PROSITE" id="PS51831"/>
    </source>
</evidence>
<dbReference type="AlphaFoldDB" id="A0A1H2ZDW2"/>
<evidence type="ECO:0000259" key="4">
    <source>
        <dbReference type="PROSITE" id="PS51832"/>
    </source>
</evidence>
<dbReference type="InterPro" id="IPR011006">
    <property type="entry name" value="CheY-like_superfamily"/>
</dbReference>
<proteinExistence type="predicted"/>
<dbReference type="PANTHER" id="PTHR45228">
    <property type="entry name" value="CYCLIC DI-GMP PHOSPHODIESTERASE TM_0186-RELATED"/>
    <property type="match status" value="1"/>
</dbReference>
<dbReference type="PROSITE" id="PS51832">
    <property type="entry name" value="HD_GYP"/>
    <property type="match status" value="1"/>
</dbReference>
<name>A0A1H2ZDW2_9GAMM</name>
<keyword evidence="1" id="KW-0597">Phosphoprotein</keyword>
<dbReference type="SMART" id="SM00471">
    <property type="entry name" value="HDc"/>
    <property type="match status" value="1"/>
</dbReference>